<dbReference type="RefSeq" id="WP_195551123.1">
    <property type="nucleotide sequence ID" value="NZ_JADMNX010000002.1"/>
</dbReference>
<dbReference type="Gene3D" id="2.40.300.10">
    <property type="entry name" value="Head decoration protein D"/>
    <property type="match status" value="1"/>
</dbReference>
<dbReference type="Proteomes" id="UP001211421">
    <property type="component" value="Unassembled WGS sequence"/>
</dbReference>
<dbReference type="EMBL" id="JAQMLS010000002">
    <property type="protein sequence ID" value="MDB8741091.1"/>
    <property type="molecule type" value="Genomic_DNA"/>
</dbReference>
<evidence type="ECO:0000313" key="2">
    <source>
        <dbReference type="EMBL" id="MDB8741091.1"/>
    </source>
</evidence>
<comment type="caution">
    <text evidence="2">The sequence shown here is derived from an EMBL/GenBank/DDBJ whole genome shotgun (WGS) entry which is preliminary data.</text>
</comment>
<accession>A0AAW6DZ05</accession>
<dbReference type="AlphaFoldDB" id="A0AAW6DZ05"/>
<name>A0AAW6DZ05_9FIRM</name>
<reference evidence="2" key="1">
    <citation type="submission" date="2023-01" db="EMBL/GenBank/DDBJ databases">
        <title>Human gut microbiome strain richness.</title>
        <authorList>
            <person name="Chen-Liaw A."/>
        </authorList>
    </citation>
    <scope>NUCLEOTIDE SEQUENCE</scope>
    <source>
        <strain evidence="2">D59st1_B8_D59t2_181005</strain>
    </source>
</reference>
<gene>
    <name evidence="2" type="ORF">PNV70_03290</name>
</gene>
<protein>
    <submittedName>
        <fullName evidence="2">Peptidase G2 autoproteolytic cleavage domain-containing protein</fullName>
    </submittedName>
</protein>
<dbReference type="Gene3D" id="2.150.10.10">
    <property type="entry name" value="Serralysin-like metalloprotease, C-terminal"/>
    <property type="match status" value="1"/>
</dbReference>
<dbReference type="InterPro" id="IPR021865">
    <property type="entry name" value="Peptidase_G2"/>
</dbReference>
<feature type="domain" description="Peptidase G2 IMC autoproteolytic cleavage" evidence="1">
    <location>
        <begin position="333"/>
        <end position="495"/>
    </location>
</feature>
<organism evidence="2 3">
    <name type="scientific">Ruminococcus bicirculans</name>
    <name type="common">ex Wegman et al. 2014</name>
    <dbReference type="NCBI Taxonomy" id="1160721"/>
    <lineage>
        <taxon>Bacteria</taxon>
        <taxon>Bacillati</taxon>
        <taxon>Bacillota</taxon>
        <taxon>Clostridia</taxon>
        <taxon>Eubacteriales</taxon>
        <taxon>Oscillospiraceae</taxon>
        <taxon>Ruminococcus</taxon>
    </lineage>
</organism>
<evidence type="ECO:0000259" key="1">
    <source>
        <dbReference type="Pfam" id="PF11962"/>
    </source>
</evidence>
<dbReference type="Gene3D" id="4.10.80.40">
    <property type="entry name" value="succinate dehydrogenase protein domain"/>
    <property type="match status" value="1"/>
</dbReference>
<dbReference type="Pfam" id="PF11962">
    <property type="entry name" value="Peptidase_G2"/>
    <property type="match status" value="1"/>
</dbReference>
<sequence length="508" mass="56018">MSKMNKLIKESQDNKKTLGYTYGTVKSYDSTNCTAIVSLLEYNGAEKSFLNKSGEILSMGDSVWIYFRGGGINAGYIAIRNGKPIPLGSQNSSVGRFVEYVDSGGSRHISEKFNYYGNSYWYTITPDGTKQITIYLENIAHGDYNHVEGQANHCYEYSYDSNNYIDFSEMKTNNIPYVRGNSSLNSLTGFNNTSVGGFSNHVSGMWNTSEYSVAVECSGAKNTVFNSRDTYVNGMNNMLEGVAYSIVVGTWNIVKGDKTKDQMAKYNAVFGDQNDVLNYDGCLVAGSWNHATADNQTVIGINAKSTYKSSENASILFNIGNGHNIEDGSLTQNSAMQVDFSGNVYAGGAYKTIGADYAEYFEWLDGNTKNQDRVGLFVTLDGDKIKLANKGDYILGVISANPSIVGNSAELDWHDKYKTDVYGRLIYDESHNLILNENYNDTLEYIPRGARKEYSKVGLLGQLVAQDDGTCKVNGYCTASVNGVATKSDSGYRVIKRIDETHIKIILK</sequence>
<proteinExistence type="predicted"/>
<evidence type="ECO:0000313" key="3">
    <source>
        <dbReference type="Proteomes" id="UP001211421"/>
    </source>
</evidence>
<dbReference type="InterPro" id="IPR011049">
    <property type="entry name" value="Serralysin-like_metalloprot_C"/>
</dbReference>